<dbReference type="EMBL" id="JBHUEO010000048">
    <property type="protein sequence ID" value="MFD1707915.1"/>
    <property type="molecule type" value="Genomic_DNA"/>
</dbReference>
<proteinExistence type="predicted"/>
<accession>A0ABW4KIS3</accession>
<feature type="domain" description="Putative restriction endonuclease" evidence="1">
    <location>
        <begin position="11"/>
        <end position="183"/>
    </location>
</feature>
<evidence type="ECO:0000313" key="3">
    <source>
        <dbReference type="Proteomes" id="UP001597301"/>
    </source>
</evidence>
<protein>
    <submittedName>
        <fullName evidence="2">Uma2 family endonuclease</fullName>
    </submittedName>
</protein>
<dbReference type="PANTHER" id="PTHR34107:SF4">
    <property type="entry name" value="SLL1222 PROTEIN"/>
    <property type="match status" value="1"/>
</dbReference>
<dbReference type="Proteomes" id="UP001597301">
    <property type="component" value="Unassembled WGS sequence"/>
</dbReference>
<sequence>MKNPQDRHLTFEEFEELRNQSEDRLEYVNGVVYITPSPSTQHQRISMKLSAKLFSLLEGTDCVVIAAPYDIELSGNESDDVKIVVIPDLSVICDKKGFTKQKYVGVPDLIIEILSPSHQAHDLIFKTNLYQANGVKEYWIVNPILHHIMVYTLDDSNQYRLAANEKQGMVRSNIIEGFEVDVEKMFD</sequence>
<dbReference type="InterPro" id="IPR011335">
    <property type="entry name" value="Restrct_endonuc-II-like"/>
</dbReference>
<dbReference type="SUPFAM" id="SSF52980">
    <property type="entry name" value="Restriction endonuclease-like"/>
    <property type="match status" value="1"/>
</dbReference>
<dbReference type="Gene3D" id="3.90.1570.10">
    <property type="entry name" value="tt1808, chain A"/>
    <property type="match status" value="1"/>
</dbReference>
<comment type="caution">
    <text evidence="2">The sequence shown here is derived from an EMBL/GenBank/DDBJ whole genome shotgun (WGS) entry which is preliminary data.</text>
</comment>
<dbReference type="GO" id="GO:0004519">
    <property type="term" value="F:endonuclease activity"/>
    <property type="evidence" value="ECO:0007669"/>
    <property type="project" value="UniProtKB-KW"/>
</dbReference>
<keyword evidence="2" id="KW-0378">Hydrolase</keyword>
<evidence type="ECO:0000259" key="1">
    <source>
        <dbReference type="Pfam" id="PF05685"/>
    </source>
</evidence>
<dbReference type="CDD" id="cd06260">
    <property type="entry name" value="DUF820-like"/>
    <property type="match status" value="1"/>
</dbReference>
<organism evidence="2 3">
    <name type="scientific">Siminovitchia sediminis</name>
    <dbReference type="NCBI Taxonomy" id="1274353"/>
    <lineage>
        <taxon>Bacteria</taxon>
        <taxon>Bacillati</taxon>
        <taxon>Bacillota</taxon>
        <taxon>Bacilli</taxon>
        <taxon>Bacillales</taxon>
        <taxon>Bacillaceae</taxon>
        <taxon>Siminovitchia</taxon>
    </lineage>
</organism>
<dbReference type="Pfam" id="PF05685">
    <property type="entry name" value="Uma2"/>
    <property type="match status" value="1"/>
</dbReference>
<dbReference type="InterPro" id="IPR008538">
    <property type="entry name" value="Uma2"/>
</dbReference>
<dbReference type="PANTHER" id="PTHR34107">
    <property type="entry name" value="SLL0198 PROTEIN-RELATED"/>
    <property type="match status" value="1"/>
</dbReference>
<reference evidence="3" key="1">
    <citation type="journal article" date="2019" name="Int. J. Syst. Evol. Microbiol.">
        <title>The Global Catalogue of Microorganisms (GCM) 10K type strain sequencing project: providing services to taxonomists for standard genome sequencing and annotation.</title>
        <authorList>
            <consortium name="The Broad Institute Genomics Platform"/>
            <consortium name="The Broad Institute Genome Sequencing Center for Infectious Disease"/>
            <person name="Wu L."/>
            <person name="Ma J."/>
        </authorList>
    </citation>
    <scope>NUCLEOTIDE SEQUENCE [LARGE SCALE GENOMIC DNA]</scope>
    <source>
        <strain evidence="3">CGMCC 1.12295</strain>
    </source>
</reference>
<keyword evidence="2" id="KW-0255">Endonuclease</keyword>
<name>A0ABW4KIS3_9BACI</name>
<keyword evidence="2" id="KW-0540">Nuclease</keyword>
<evidence type="ECO:0000313" key="2">
    <source>
        <dbReference type="EMBL" id="MFD1707915.1"/>
    </source>
</evidence>
<dbReference type="InterPro" id="IPR012296">
    <property type="entry name" value="Nuclease_put_TT1808"/>
</dbReference>
<dbReference type="RefSeq" id="WP_380774781.1">
    <property type="nucleotide sequence ID" value="NZ_JBHUEO010000048.1"/>
</dbReference>
<gene>
    <name evidence="2" type="ORF">ACFSCZ_14410</name>
</gene>
<keyword evidence="3" id="KW-1185">Reference proteome</keyword>